<dbReference type="EMBL" id="CP116394">
    <property type="protein sequence ID" value="WCE46379.1"/>
    <property type="molecule type" value="Genomic_DNA"/>
</dbReference>
<name>A0AB38XQ77_9ACTO</name>
<evidence type="ECO:0000313" key="1">
    <source>
        <dbReference type="EMBL" id="WCE46379.1"/>
    </source>
</evidence>
<dbReference type="KEGG" id="wne:PIG85_01670"/>
<dbReference type="RefSeq" id="WP_004806657.1">
    <property type="nucleotide sequence ID" value="NZ_CP116394.1"/>
</dbReference>
<protein>
    <submittedName>
        <fullName evidence="1">Uncharacterized protein</fullName>
    </submittedName>
</protein>
<organism evidence="1 2">
    <name type="scientific">Winkia neuii subsp. anitrata</name>
    <dbReference type="NCBI Taxonomy" id="29318"/>
    <lineage>
        <taxon>Bacteria</taxon>
        <taxon>Bacillati</taxon>
        <taxon>Actinomycetota</taxon>
        <taxon>Actinomycetes</taxon>
        <taxon>Actinomycetales</taxon>
        <taxon>Actinomycetaceae</taxon>
        <taxon>Winkia</taxon>
    </lineage>
</organism>
<reference evidence="1" key="1">
    <citation type="submission" date="2023-01" db="EMBL/GenBank/DDBJ databases">
        <title>Comparative Genomic Analysis of the Clinically-Derived Winkia Strain NY0527 Provides Evidence into the Taxonomic Reassignment of Winkia neuii and Characterizes Their Virulence Traits.</title>
        <authorList>
            <person name="Cai X."/>
            <person name="Peng Y."/>
            <person name="Li M."/>
            <person name="Qiu Y."/>
            <person name="Wang Y."/>
            <person name="Xu L."/>
            <person name="Hou Q."/>
        </authorList>
    </citation>
    <scope>NUCLEOTIDE SEQUENCE</scope>
    <source>
        <strain evidence="1">NY0527</strain>
    </source>
</reference>
<accession>A0AB38XQ77</accession>
<sequence>MDIISRQFFPHLEGRVVENIWPYLTGEYQKIVNFDASVGEFWDAMGSALEGASVAGYRVPEELLKAVEEECDDLSYAPDSIDRWIATRFLDKIRAFDDVPASVS</sequence>
<evidence type="ECO:0000313" key="2">
    <source>
        <dbReference type="Proteomes" id="UP001211044"/>
    </source>
</evidence>
<gene>
    <name evidence="1" type="ORF">PIG85_01670</name>
</gene>
<dbReference type="AlphaFoldDB" id="A0AB38XQ77"/>
<dbReference type="Proteomes" id="UP001211044">
    <property type="component" value="Chromosome"/>
</dbReference>
<proteinExistence type="predicted"/>